<dbReference type="RefSeq" id="WP_379829806.1">
    <property type="nucleotide sequence ID" value="NZ_JBHUHU010000001.1"/>
</dbReference>
<dbReference type="InterPro" id="IPR049174">
    <property type="entry name" value="Beta-AFase-like"/>
</dbReference>
<dbReference type="InterPro" id="IPR049046">
    <property type="entry name" value="Beta-AFase-like_GH127_middle"/>
</dbReference>
<feature type="domain" description="Non-reducing end beta-L-arabinofuranosidase-like GH127 catalytic" evidence="2">
    <location>
        <begin position="84"/>
        <end position="188"/>
    </location>
</feature>
<dbReference type="Pfam" id="PF20736">
    <property type="entry name" value="Glyco_hydro127M"/>
    <property type="match status" value="1"/>
</dbReference>
<feature type="domain" description="Non-reducing end beta-L-arabinofuranosidase-like GH127 middle" evidence="3">
    <location>
        <begin position="442"/>
        <end position="531"/>
    </location>
</feature>
<proteinExistence type="predicted"/>
<dbReference type="Gene3D" id="1.50.10.10">
    <property type="match status" value="1"/>
</dbReference>
<feature type="signal peptide" evidence="1">
    <location>
        <begin position="1"/>
        <end position="23"/>
    </location>
</feature>
<dbReference type="InterPro" id="IPR012878">
    <property type="entry name" value="Beta-AFase-like_GH127_cat"/>
</dbReference>
<sequence>MKTNKLFTLLFLTSLLLSTLAYAQNQNKIGFLEKPVPIASVNDIEGFFGDRIALNRDVYLKDFPIDEYVDFVVSRQHTEWNWTKAEQHGKWVESAYLSAIQSGDEELLAKAKAVLKRIIDSQEEEGYVGATAKSFRTPERPVRGMDAYELYFVFHAFLTVYEETNNQEALTAAEKLADYYLKYFGPGKLEFWPSDLRYPENKGKEVKGTSEFAGHSVHYSWEGTLLCDPIARLYELTGKKKYLDWSQWLVNNIDKWSGWDAFSRLDSVADGTLGVDKLQPYVHSHTFHMNFMGFLRLYQITGDKSLLRKVAGAWDDIRERQMFITGGVSVGEHYEYDYVKPLSGNVVETCATMSWMQLTQLLLQLTGDTKYGDAIERLMINHVFAAQDCQGGVCRYHTAPNGDKPSGHDGFFHGPDCCTASGHRIISLLPTFLYAEKGGEFFINQYIPSSYAGDQFSFDVAGNYPETENFSINFTAGKNVHKTINLRIPSWCSSPKVSVNGESVVNVTSGSYLTLKGKWSQGDKIDISFPMETQWVKRENHSDYVTSLLPGGEIMYKEEPTDKTPYAFIRGPIVYSLDMVWNKQIHNDDVDIDGDIRIDTTVEPIQIDKPYENILGPVYKTKALYKGSETDVVLTPFTNIGQWYRPDEPKPVREADAFTYGIWLFNEGTK</sequence>
<reference evidence="5" key="1">
    <citation type="journal article" date="2019" name="Int. J. Syst. Evol. Microbiol.">
        <title>The Global Catalogue of Microorganisms (GCM) 10K type strain sequencing project: providing services to taxonomists for standard genome sequencing and annotation.</title>
        <authorList>
            <consortium name="The Broad Institute Genomics Platform"/>
            <consortium name="The Broad Institute Genome Sequencing Center for Infectious Disease"/>
            <person name="Wu L."/>
            <person name="Ma J."/>
        </authorList>
    </citation>
    <scope>NUCLEOTIDE SEQUENCE [LARGE SCALE GENOMIC DNA]</scope>
    <source>
        <strain evidence="5">JCM 3389</strain>
    </source>
</reference>
<accession>A0ABW4XYB0</accession>
<dbReference type="EMBL" id="JBHUHU010000001">
    <property type="protein sequence ID" value="MFD2099043.1"/>
    <property type="molecule type" value="Genomic_DNA"/>
</dbReference>
<protein>
    <submittedName>
        <fullName evidence="4">Beta-L-arabinofuranosidase domain-containing protein</fullName>
    </submittedName>
</protein>
<keyword evidence="5" id="KW-1185">Reference proteome</keyword>
<gene>
    <name evidence="4" type="ORF">ACFSJE_04600</name>
</gene>
<evidence type="ECO:0000259" key="3">
    <source>
        <dbReference type="Pfam" id="PF20736"/>
    </source>
</evidence>
<feature type="chain" id="PRO_5045969089" evidence="1">
    <location>
        <begin position="24"/>
        <end position="670"/>
    </location>
</feature>
<evidence type="ECO:0000256" key="1">
    <source>
        <dbReference type="SAM" id="SignalP"/>
    </source>
</evidence>
<dbReference type="PANTHER" id="PTHR43465:SF2">
    <property type="entry name" value="DUF1680 DOMAIN PROTEIN (AFU_ORTHOLOGUE AFUA_1G08910)"/>
    <property type="match status" value="1"/>
</dbReference>
<dbReference type="InterPro" id="IPR012341">
    <property type="entry name" value="6hp_glycosidase-like_sf"/>
</dbReference>
<dbReference type="InterPro" id="IPR008928">
    <property type="entry name" value="6-hairpin_glycosidase_sf"/>
</dbReference>
<evidence type="ECO:0000313" key="5">
    <source>
        <dbReference type="Proteomes" id="UP001597342"/>
    </source>
</evidence>
<evidence type="ECO:0000259" key="2">
    <source>
        <dbReference type="Pfam" id="PF07944"/>
    </source>
</evidence>
<dbReference type="Proteomes" id="UP001597342">
    <property type="component" value="Unassembled WGS sequence"/>
</dbReference>
<comment type="caution">
    <text evidence="4">The sequence shown here is derived from an EMBL/GenBank/DDBJ whole genome shotgun (WGS) entry which is preliminary data.</text>
</comment>
<dbReference type="PANTHER" id="PTHR43465">
    <property type="entry name" value="DUF1680 DOMAIN PROTEIN (AFU_ORTHOLOGUE AFUA_1G08910)"/>
    <property type="match status" value="1"/>
</dbReference>
<dbReference type="Pfam" id="PF07944">
    <property type="entry name" value="Beta-AFase-like_GH127_cat"/>
    <property type="match status" value="2"/>
</dbReference>
<evidence type="ECO:0000313" key="4">
    <source>
        <dbReference type="EMBL" id="MFD2099043.1"/>
    </source>
</evidence>
<feature type="domain" description="Non-reducing end beta-L-arabinofuranosidase-like GH127 catalytic" evidence="2">
    <location>
        <begin position="226"/>
        <end position="427"/>
    </location>
</feature>
<name>A0ABW4XYB0_9FLAO</name>
<organism evidence="4 5">
    <name type="scientific">Flagellimonas iocasae</name>
    <dbReference type="NCBI Taxonomy" id="2055905"/>
    <lineage>
        <taxon>Bacteria</taxon>
        <taxon>Pseudomonadati</taxon>
        <taxon>Bacteroidota</taxon>
        <taxon>Flavobacteriia</taxon>
        <taxon>Flavobacteriales</taxon>
        <taxon>Flavobacteriaceae</taxon>
        <taxon>Flagellimonas</taxon>
    </lineage>
</organism>
<keyword evidence="1" id="KW-0732">Signal</keyword>
<dbReference type="SUPFAM" id="SSF48208">
    <property type="entry name" value="Six-hairpin glycosidases"/>
    <property type="match status" value="1"/>
</dbReference>